<dbReference type="EMBL" id="CP071793">
    <property type="protein sequence ID" value="QTD54101.1"/>
    <property type="molecule type" value="Genomic_DNA"/>
</dbReference>
<evidence type="ECO:0000313" key="13">
    <source>
        <dbReference type="Proteomes" id="UP000663929"/>
    </source>
</evidence>
<dbReference type="KEGG" id="scor:J3U87_16775"/>
<evidence type="ECO:0000256" key="4">
    <source>
        <dbReference type="ARBA" id="ARBA00013113"/>
    </source>
</evidence>
<protein>
    <recommendedName>
        <fullName evidence="5">Glycerol-3-phosphate acyltransferase</fullName>
        <ecNumber evidence="4">2.3.1.15</ecNumber>
    </recommendedName>
</protein>
<dbReference type="SUPFAM" id="SSF69593">
    <property type="entry name" value="Glycerol-3-phosphate (1)-acyltransferase"/>
    <property type="match status" value="1"/>
</dbReference>
<dbReference type="GO" id="GO:0005886">
    <property type="term" value="C:plasma membrane"/>
    <property type="evidence" value="ECO:0007669"/>
    <property type="project" value="TreeGrafter"/>
</dbReference>
<dbReference type="InterPro" id="IPR041728">
    <property type="entry name" value="GPAT/DHAPAT_LPLAT"/>
</dbReference>
<feature type="domain" description="Phospholipid/glycerol acyltransferase" evidence="11">
    <location>
        <begin position="387"/>
        <end position="514"/>
    </location>
</feature>
<dbReference type="PANTHER" id="PTHR12563">
    <property type="entry name" value="GLYCEROL-3-PHOSPHATE ACYLTRANSFERASE"/>
    <property type="match status" value="1"/>
</dbReference>
<evidence type="ECO:0000313" key="12">
    <source>
        <dbReference type="EMBL" id="QTD54101.1"/>
    </source>
</evidence>
<dbReference type="PIRSF" id="PIRSF000437">
    <property type="entry name" value="GPAT_DHAPAT"/>
    <property type="match status" value="1"/>
</dbReference>
<dbReference type="RefSeq" id="WP_237384200.1">
    <property type="nucleotide sequence ID" value="NZ_CP071793.1"/>
</dbReference>
<feature type="region of interest" description="Disordered" evidence="10">
    <location>
        <begin position="1"/>
        <end position="42"/>
    </location>
</feature>
<keyword evidence="8 12" id="KW-0012">Acyltransferase</keyword>
<dbReference type="Pfam" id="PF01553">
    <property type="entry name" value="Acyltransferase"/>
    <property type="match status" value="1"/>
</dbReference>
<dbReference type="Proteomes" id="UP000663929">
    <property type="component" value="Chromosome"/>
</dbReference>
<organism evidence="12 13">
    <name type="scientific">Sulfidibacter corallicola</name>
    <dbReference type="NCBI Taxonomy" id="2818388"/>
    <lineage>
        <taxon>Bacteria</taxon>
        <taxon>Pseudomonadati</taxon>
        <taxon>Acidobacteriota</taxon>
        <taxon>Holophagae</taxon>
        <taxon>Acanthopleuribacterales</taxon>
        <taxon>Acanthopleuribacteraceae</taxon>
        <taxon>Sulfidibacter</taxon>
    </lineage>
</organism>
<evidence type="ECO:0000256" key="2">
    <source>
        <dbReference type="ARBA" id="ARBA00004765"/>
    </source>
</evidence>
<comment type="pathway">
    <text evidence="2">Phospholipid metabolism; CDP-diacylglycerol biosynthesis; CDP-diacylglycerol from sn-glycerol 3-phosphate: step 1/3.</text>
</comment>
<name>A0A8A4TXZ2_SULCO</name>
<evidence type="ECO:0000256" key="7">
    <source>
        <dbReference type="ARBA" id="ARBA00023136"/>
    </source>
</evidence>
<dbReference type="InterPro" id="IPR022284">
    <property type="entry name" value="GPAT/DHAPAT"/>
</dbReference>
<evidence type="ECO:0000256" key="5">
    <source>
        <dbReference type="ARBA" id="ARBA00013432"/>
    </source>
</evidence>
<dbReference type="GO" id="GO:0012505">
    <property type="term" value="C:endomembrane system"/>
    <property type="evidence" value="ECO:0007669"/>
    <property type="project" value="UniProtKB-SubCell"/>
</dbReference>
<evidence type="ECO:0000256" key="3">
    <source>
        <dbReference type="ARBA" id="ARBA00007937"/>
    </source>
</evidence>
<dbReference type="SMART" id="SM00563">
    <property type="entry name" value="PlsC"/>
    <property type="match status" value="1"/>
</dbReference>
<dbReference type="InterPro" id="IPR002123">
    <property type="entry name" value="Plipid/glycerol_acylTrfase"/>
</dbReference>
<evidence type="ECO:0000259" key="11">
    <source>
        <dbReference type="SMART" id="SM00563"/>
    </source>
</evidence>
<comment type="similarity">
    <text evidence="3">Belongs to the GPAT/DAPAT family.</text>
</comment>
<evidence type="ECO:0000256" key="9">
    <source>
        <dbReference type="ARBA" id="ARBA00048427"/>
    </source>
</evidence>
<evidence type="ECO:0000256" key="6">
    <source>
        <dbReference type="ARBA" id="ARBA00022679"/>
    </source>
</evidence>
<keyword evidence="13" id="KW-1185">Reference proteome</keyword>
<evidence type="ECO:0000256" key="1">
    <source>
        <dbReference type="ARBA" id="ARBA00004184"/>
    </source>
</evidence>
<evidence type="ECO:0000256" key="10">
    <source>
        <dbReference type="SAM" id="MobiDB-lite"/>
    </source>
</evidence>
<dbReference type="GO" id="GO:0006629">
    <property type="term" value="P:lipid metabolic process"/>
    <property type="evidence" value="ECO:0007669"/>
    <property type="project" value="InterPro"/>
</dbReference>
<comment type="catalytic activity">
    <reaction evidence="9">
        <text>sn-glycerol 3-phosphate + an acyl-CoA = a 1-acyl-sn-glycero-3-phosphate + CoA</text>
        <dbReference type="Rhea" id="RHEA:15325"/>
        <dbReference type="ChEBI" id="CHEBI:57287"/>
        <dbReference type="ChEBI" id="CHEBI:57597"/>
        <dbReference type="ChEBI" id="CHEBI:57970"/>
        <dbReference type="ChEBI" id="CHEBI:58342"/>
        <dbReference type="EC" id="2.3.1.15"/>
    </reaction>
</comment>
<keyword evidence="6" id="KW-0808">Transferase</keyword>
<gene>
    <name evidence="12" type="ORF">J3U87_16775</name>
</gene>
<dbReference type="Pfam" id="PF19277">
    <property type="entry name" value="GPAT_C"/>
    <property type="match status" value="1"/>
</dbReference>
<dbReference type="PANTHER" id="PTHR12563:SF17">
    <property type="entry name" value="DIHYDROXYACETONE PHOSPHATE ACYLTRANSFERASE"/>
    <property type="match status" value="1"/>
</dbReference>
<comment type="subcellular location">
    <subcellularLocation>
        <location evidence="1">Endomembrane system</location>
        <topology evidence="1">Peripheral membrane protein</topology>
    </subcellularLocation>
</comment>
<keyword evidence="7" id="KW-0472">Membrane</keyword>
<proteinExistence type="inferred from homology"/>
<dbReference type="EC" id="2.3.1.15" evidence="4"/>
<dbReference type="CDD" id="cd07993">
    <property type="entry name" value="LPLAT_DHAPAT-like"/>
    <property type="match status" value="1"/>
</dbReference>
<accession>A0A8A4TXZ2</accession>
<sequence length="896" mass="103689">MTTPTLGSENELADRSETLAEHRAGSEPSREPAPLPLEPEDRPSGGDFGIIYKIFSFILRPWTSRVRPLTADVDELRRLQDEGQLLLVGHVVSFINFMIVNEYLKRNGLRTVRYTHGFSPFWVLPFTEALAIYREQLFVNFEQRRNIELERALQAVDRGENAFIFLKRGGRFAWSKKVYYYHGTFGRIWRNLTKQTRNTYLVPTSVFLTRRRKRGTVRNFWEIFFGTYDIPGRIRRLWQLLINCKKGGTIFSRHVDLNAELEKNAQVSEAQIDKRLRRILLLHLNNEDAAYRGPTKRSVERKVRKILRERRLNNELEAVAERTGRSLESVRKEAEKNLRHIASDTSERTINLLRIFFGFVWTKTIEGIDVHQEDLQRVREMTKNGPVLFLPCHRSHVDYLVFAYLFEKEGLNYPRFAAGENLSKWPLGPILRRAGAFFIRRSFKGEVIFPLVFDAYLRHILRERHVLVFFMEGGRSRTGKLLQPKTGMMNMVIDAWRQGIVDDLPLVPVTIDYGKVFEGQSFIRENSGAEKKQESLGSVIRSRKVLKRKHGWIRLRFDEPIYLNEYAEEQGLSKDDLGFKTRIPFVNDLSYKVLNRVNDSVTLTAGNIIAGLLLGNPRRGMRLSDLKALFGVSVRYLKNRGVDLAFPEPRLDMALDNALQTFEQWETLVQVEVGGETVVNIPREKRAEMEYYKNNGLHFILDLTLFCTAFECLEPDERTPENLLAFARRVYGTLQHEFLIRDDYPTADNMEHAQKALEVLGGVKQVDGLIVPGDQRFGNDLVHINGHLLLNFFESYFIAAEVLSEQDPEIAVDRKQFLKICTGKGRLLYAVGTVRLDESINHVTFGNALTYYQQQGFIKFQTPKGSKSTQILLVKGKEAQLTEIKKRLFDWTNLLE</sequence>
<feature type="compositionally biased region" description="Basic and acidic residues" evidence="10">
    <location>
        <begin position="12"/>
        <end position="30"/>
    </location>
</feature>
<reference evidence="12" key="1">
    <citation type="submission" date="2021-03" db="EMBL/GenBank/DDBJ databases">
        <title>Acanthopleuribacteraceae sp. M133.</title>
        <authorList>
            <person name="Wang G."/>
        </authorList>
    </citation>
    <scope>NUCLEOTIDE SEQUENCE</scope>
    <source>
        <strain evidence="12">M133</strain>
    </source>
</reference>
<dbReference type="GO" id="GO:0004366">
    <property type="term" value="F:glycerol-3-phosphate O-acyltransferase activity"/>
    <property type="evidence" value="ECO:0007669"/>
    <property type="project" value="UniProtKB-EC"/>
</dbReference>
<dbReference type="AlphaFoldDB" id="A0A8A4TXZ2"/>
<dbReference type="InterPro" id="IPR045520">
    <property type="entry name" value="GPAT/DHAPAT_C"/>
</dbReference>
<evidence type="ECO:0000256" key="8">
    <source>
        <dbReference type="ARBA" id="ARBA00023315"/>
    </source>
</evidence>